<evidence type="ECO:0000313" key="9">
    <source>
        <dbReference type="EMBL" id="MBB5787217.1"/>
    </source>
</evidence>
<comment type="subunit">
    <text evidence="7">Consists of a catalytic RNA component (M1 or rnpB) and a protein subunit.</text>
</comment>
<evidence type="ECO:0000313" key="10">
    <source>
        <dbReference type="Proteomes" id="UP000542813"/>
    </source>
</evidence>
<keyword evidence="10" id="KW-1185">Reference proteome</keyword>
<evidence type="ECO:0000256" key="4">
    <source>
        <dbReference type="ARBA" id="ARBA00022759"/>
    </source>
</evidence>
<sequence>MLKAEHRLRRSADFRVIVRRGVRVGRPTMVVHLLPAGDTAAPDTADAGPASVGLVVGRTVGGAVVRNTVRRRLRHLLADRIDLLPAGSKLVVRALPGIAGAPSSALARELDAAIDRAVSRAERRR</sequence>
<dbReference type="EMBL" id="JACHMM010000001">
    <property type="protein sequence ID" value="MBB5787217.1"/>
    <property type="molecule type" value="Genomic_DNA"/>
</dbReference>
<dbReference type="RefSeq" id="WP_184821140.1">
    <property type="nucleotide sequence ID" value="NZ_JACHMM010000001.1"/>
</dbReference>
<dbReference type="GO" id="GO:0042781">
    <property type="term" value="F:3'-tRNA processing endoribonuclease activity"/>
    <property type="evidence" value="ECO:0007669"/>
    <property type="project" value="TreeGrafter"/>
</dbReference>
<evidence type="ECO:0000256" key="7">
    <source>
        <dbReference type="HAMAP-Rule" id="MF_00227"/>
    </source>
</evidence>
<gene>
    <name evidence="7" type="primary">rnpA</name>
    <name evidence="9" type="ORF">HD601_001792</name>
</gene>
<protein>
    <recommendedName>
        <fullName evidence="7 8">Ribonuclease P protein component</fullName>
        <shortName evidence="7">RNase P protein</shortName>
        <shortName evidence="7">RNaseP protein</shortName>
        <ecNumber evidence="7 8">3.1.26.5</ecNumber>
    </recommendedName>
    <alternativeName>
        <fullName evidence="7">Protein C5</fullName>
    </alternativeName>
</protein>
<comment type="similarity">
    <text evidence="7">Belongs to the RnpA family.</text>
</comment>
<keyword evidence="2 7" id="KW-0819">tRNA processing</keyword>
<dbReference type="PANTHER" id="PTHR33992">
    <property type="entry name" value="RIBONUCLEASE P PROTEIN COMPONENT"/>
    <property type="match status" value="1"/>
</dbReference>
<dbReference type="SUPFAM" id="SSF54211">
    <property type="entry name" value="Ribosomal protein S5 domain 2-like"/>
    <property type="match status" value="1"/>
</dbReference>
<comment type="catalytic activity">
    <reaction evidence="7">
        <text>Endonucleolytic cleavage of RNA, removing 5'-extranucleotides from tRNA precursor.</text>
        <dbReference type="EC" id="3.1.26.5"/>
    </reaction>
</comment>
<comment type="function">
    <text evidence="1 7">RNaseP catalyzes the removal of the 5'-leader sequence from pre-tRNA to produce the mature 5'-terminus. It can also cleave other RNA substrates such as 4.5S RNA. The protein component plays an auxiliary but essential role in vivo by binding to the 5'-leader sequence and broadening the substrate specificity of the ribozyme.</text>
</comment>
<dbReference type="Gene3D" id="3.30.230.10">
    <property type="match status" value="1"/>
</dbReference>
<evidence type="ECO:0000256" key="6">
    <source>
        <dbReference type="ARBA" id="ARBA00022884"/>
    </source>
</evidence>
<dbReference type="InterPro" id="IPR020539">
    <property type="entry name" value="RNase_P_CS"/>
</dbReference>
<dbReference type="InterPro" id="IPR020568">
    <property type="entry name" value="Ribosomal_Su5_D2-typ_SF"/>
</dbReference>
<dbReference type="AlphaFoldDB" id="A0A7W9GNQ1"/>
<dbReference type="PANTHER" id="PTHR33992:SF1">
    <property type="entry name" value="RIBONUCLEASE P PROTEIN COMPONENT"/>
    <property type="match status" value="1"/>
</dbReference>
<reference evidence="9 10" key="1">
    <citation type="submission" date="2020-08" db="EMBL/GenBank/DDBJ databases">
        <title>Sequencing the genomes of 1000 actinobacteria strains.</title>
        <authorList>
            <person name="Klenk H.-P."/>
        </authorList>
    </citation>
    <scope>NUCLEOTIDE SEQUENCE [LARGE SCALE GENOMIC DNA]</scope>
    <source>
        <strain evidence="9 10">DSM 102122</strain>
    </source>
</reference>
<dbReference type="GO" id="GO:0000049">
    <property type="term" value="F:tRNA binding"/>
    <property type="evidence" value="ECO:0007669"/>
    <property type="project" value="UniProtKB-UniRule"/>
</dbReference>
<evidence type="ECO:0000256" key="1">
    <source>
        <dbReference type="ARBA" id="ARBA00002663"/>
    </source>
</evidence>
<dbReference type="Proteomes" id="UP000542813">
    <property type="component" value="Unassembled WGS sequence"/>
</dbReference>
<dbReference type="GO" id="GO:0030677">
    <property type="term" value="C:ribonuclease P complex"/>
    <property type="evidence" value="ECO:0007669"/>
    <property type="project" value="TreeGrafter"/>
</dbReference>
<comment type="caution">
    <text evidence="9">The sequence shown here is derived from an EMBL/GenBank/DDBJ whole genome shotgun (WGS) entry which is preliminary data.</text>
</comment>
<dbReference type="PROSITE" id="PS00648">
    <property type="entry name" value="RIBONUCLEASE_P"/>
    <property type="match status" value="1"/>
</dbReference>
<dbReference type="NCBIfam" id="TIGR00188">
    <property type="entry name" value="rnpA"/>
    <property type="match status" value="1"/>
</dbReference>
<name>A0A7W9GNQ1_9ACTN</name>
<dbReference type="EC" id="3.1.26.5" evidence="7 8"/>
<dbReference type="Pfam" id="PF00825">
    <property type="entry name" value="Ribonuclease_P"/>
    <property type="match status" value="1"/>
</dbReference>
<dbReference type="GO" id="GO:0004526">
    <property type="term" value="F:ribonuclease P activity"/>
    <property type="evidence" value="ECO:0007669"/>
    <property type="project" value="UniProtKB-UniRule"/>
</dbReference>
<dbReference type="InterPro" id="IPR014721">
    <property type="entry name" value="Ribsml_uS5_D2-typ_fold_subgr"/>
</dbReference>
<evidence type="ECO:0000256" key="5">
    <source>
        <dbReference type="ARBA" id="ARBA00022801"/>
    </source>
</evidence>
<dbReference type="GO" id="GO:0001682">
    <property type="term" value="P:tRNA 5'-leader removal"/>
    <property type="evidence" value="ECO:0007669"/>
    <property type="project" value="UniProtKB-UniRule"/>
</dbReference>
<keyword evidence="3 7" id="KW-0540">Nuclease</keyword>
<proteinExistence type="inferred from homology"/>
<organism evidence="9 10">
    <name type="scientific">Jiangella mangrovi</name>
    <dbReference type="NCBI Taxonomy" id="1524084"/>
    <lineage>
        <taxon>Bacteria</taxon>
        <taxon>Bacillati</taxon>
        <taxon>Actinomycetota</taxon>
        <taxon>Actinomycetes</taxon>
        <taxon>Jiangellales</taxon>
        <taxon>Jiangellaceae</taxon>
        <taxon>Jiangella</taxon>
    </lineage>
</organism>
<keyword evidence="4 7" id="KW-0255">Endonuclease</keyword>
<dbReference type="HAMAP" id="MF_00227">
    <property type="entry name" value="RNase_P"/>
    <property type="match status" value="1"/>
</dbReference>
<keyword evidence="5 7" id="KW-0378">Hydrolase</keyword>
<dbReference type="InterPro" id="IPR000100">
    <property type="entry name" value="RNase_P"/>
</dbReference>
<evidence type="ECO:0000256" key="3">
    <source>
        <dbReference type="ARBA" id="ARBA00022722"/>
    </source>
</evidence>
<evidence type="ECO:0000256" key="8">
    <source>
        <dbReference type="NCBIfam" id="TIGR00188"/>
    </source>
</evidence>
<evidence type="ECO:0000256" key="2">
    <source>
        <dbReference type="ARBA" id="ARBA00022694"/>
    </source>
</evidence>
<keyword evidence="6 7" id="KW-0694">RNA-binding</keyword>
<accession>A0A7W9GNQ1</accession>